<keyword evidence="2" id="KW-1185">Reference proteome</keyword>
<reference evidence="2" key="1">
    <citation type="journal article" date="2005" name="Nature">
        <title>The map-based sequence of the rice genome.</title>
        <authorList>
            <consortium name="International rice genome sequencing project (IRGSP)"/>
            <person name="Matsumoto T."/>
            <person name="Wu J."/>
            <person name="Kanamori H."/>
            <person name="Katayose Y."/>
            <person name="Fujisawa M."/>
            <person name="Namiki N."/>
            <person name="Mizuno H."/>
            <person name="Yamamoto K."/>
            <person name="Antonio B.A."/>
            <person name="Baba T."/>
            <person name="Sakata K."/>
            <person name="Nagamura Y."/>
            <person name="Aoki H."/>
            <person name="Arikawa K."/>
            <person name="Arita K."/>
            <person name="Bito T."/>
            <person name="Chiden Y."/>
            <person name="Fujitsuka N."/>
            <person name="Fukunaka R."/>
            <person name="Hamada M."/>
            <person name="Harada C."/>
            <person name="Hayashi A."/>
            <person name="Hijishita S."/>
            <person name="Honda M."/>
            <person name="Hosokawa S."/>
            <person name="Ichikawa Y."/>
            <person name="Idonuma A."/>
            <person name="Iijima M."/>
            <person name="Ikeda M."/>
            <person name="Ikeno M."/>
            <person name="Ito K."/>
            <person name="Ito S."/>
            <person name="Ito T."/>
            <person name="Ito Y."/>
            <person name="Ito Y."/>
            <person name="Iwabuchi A."/>
            <person name="Kamiya K."/>
            <person name="Karasawa W."/>
            <person name="Kurita K."/>
            <person name="Katagiri S."/>
            <person name="Kikuta A."/>
            <person name="Kobayashi H."/>
            <person name="Kobayashi N."/>
            <person name="Machita K."/>
            <person name="Maehara T."/>
            <person name="Masukawa M."/>
            <person name="Mizubayashi T."/>
            <person name="Mukai Y."/>
            <person name="Nagasaki H."/>
            <person name="Nagata Y."/>
            <person name="Naito S."/>
            <person name="Nakashima M."/>
            <person name="Nakama Y."/>
            <person name="Nakamichi Y."/>
            <person name="Nakamura M."/>
            <person name="Meguro A."/>
            <person name="Negishi M."/>
            <person name="Ohta I."/>
            <person name="Ohta T."/>
            <person name="Okamoto M."/>
            <person name="Ono N."/>
            <person name="Saji S."/>
            <person name="Sakaguchi M."/>
            <person name="Sakai K."/>
            <person name="Shibata M."/>
            <person name="Shimokawa T."/>
            <person name="Song J."/>
            <person name="Takazaki Y."/>
            <person name="Terasawa K."/>
            <person name="Tsugane M."/>
            <person name="Tsuji K."/>
            <person name="Ueda S."/>
            <person name="Waki K."/>
            <person name="Yamagata H."/>
            <person name="Yamamoto M."/>
            <person name="Yamamoto S."/>
            <person name="Yamane H."/>
            <person name="Yoshiki S."/>
            <person name="Yoshihara R."/>
            <person name="Yukawa K."/>
            <person name="Zhong H."/>
            <person name="Yano M."/>
            <person name="Yuan Q."/>
            <person name="Ouyang S."/>
            <person name="Liu J."/>
            <person name="Jones K.M."/>
            <person name="Gansberger K."/>
            <person name="Moffat K."/>
            <person name="Hill J."/>
            <person name="Bera J."/>
            <person name="Fadrosh D."/>
            <person name="Jin S."/>
            <person name="Johri S."/>
            <person name="Kim M."/>
            <person name="Overton L."/>
            <person name="Reardon M."/>
            <person name="Tsitrin T."/>
            <person name="Vuong H."/>
            <person name="Weaver B."/>
            <person name="Ciecko A."/>
            <person name="Tallon L."/>
            <person name="Jackson J."/>
            <person name="Pai G."/>
            <person name="Aken S.V."/>
            <person name="Utterback T."/>
            <person name="Reidmuller S."/>
            <person name="Feldblyum T."/>
            <person name="Hsiao J."/>
            <person name="Zismann V."/>
            <person name="Iobst S."/>
            <person name="de Vazeille A.R."/>
            <person name="Buell C.R."/>
            <person name="Ying K."/>
            <person name="Li Y."/>
            <person name="Lu T."/>
            <person name="Huang Y."/>
            <person name="Zhao Q."/>
            <person name="Feng Q."/>
            <person name="Zhang L."/>
            <person name="Zhu J."/>
            <person name="Weng Q."/>
            <person name="Mu J."/>
            <person name="Lu Y."/>
            <person name="Fan D."/>
            <person name="Liu Y."/>
            <person name="Guan J."/>
            <person name="Zhang Y."/>
            <person name="Yu S."/>
            <person name="Liu X."/>
            <person name="Zhang Y."/>
            <person name="Hong G."/>
            <person name="Han B."/>
            <person name="Choisne N."/>
            <person name="Demange N."/>
            <person name="Orjeda G."/>
            <person name="Samain S."/>
            <person name="Cattolico L."/>
            <person name="Pelletier E."/>
            <person name="Couloux A."/>
            <person name="Segurens B."/>
            <person name="Wincker P."/>
            <person name="D'Hont A."/>
            <person name="Scarpelli C."/>
            <person name="Weissenbach J."/>
            <person name="Salanoubat M."/>
            <person name="Quetier F."/>
            <person name="Yu Y."/>
            <person name="Kim H.R."/>
            <person name="Rambo T."/>
            <person name="Currie J."/>
            <person name="Collura K."/>
            <person name="Luo M."/>
            <person name="Yang T."/>
            <person name="Ammiraju J.S.S."/>
            <person name="Engler F."/>
            <person name="Soderlund C."/>
            <person name="Wing R.A."/>
            <person name="Palmer L.E."/>
            <person name="de la Bastide M."/>
            <person name="Spiegel L."/>
            <person name="Nascimento L."/>
            <person name="Zutavern T."/>
            <person name="O'Shaughnessy A."/>
            <person name="Dike S."/>
            <person name="Dedhia N."/>
            <person name="Preston R."/>
            <person name="Balija V."/>
            <person name="McCombie W.R."/>
            <person name="Chow T."/>
            <person name="Chen H."/>
            <person name="Chung M."/>
            <person name="Chen C."/>
            <person name="Shaw J."/>
            <person name="Wu H."/>
            <person name="Hsiao K."/>
            <person name="Chao Y."/>
            <person name="Chu M."/>
            <person name="Cheng C."/>
            <person name="Hour A."/>
            <person name="Lee P."/>
            <person name="Lin S."/>
            <person name="Lin Y."/>
            <person name="Liou J."/>
            <person name="Liu S."/>
            <person name="Hsing Y."/>
            <person name="Raghuvanshi S."/>
            <person name="Mohanty A."/>
            <person name="Bharti A.K."/>
            <person name="Gaur A."/>
            <person name="Gupta V."/>
            <person name="Kumar D."/>
            <person name="Ravi V."/>
            <person name="Vij S."/>
            <person name="Kapur A."/>
            <person name="Khurana P."/>
            <person name="Khurana P."/>
            <person name="Khurana J.P."/>
            <person name="Tyagi A.K."/>
            <person name="Gaikwad K."/>
            <person name="Singh A."/>
            <person name="Dalal V."/>
            <person name="Srivastava S."/>
            <person name="Dixit A."/>
            <person name="Pal A.K."/>
            <person name="Ghazi I.A."/>
            <person name="Yadav M."/>
            <person name="Pandit A."/>
            <person name="Bhargava A."/>
            <person name="Sureshbabu K."/>
            <person name="Batra K."/>
            <person name="Sharma T.R."/>
            <person name="Mohapatra T."/>
            <person name="Singh N.K."/>
            <person name="Messing J."/>
            <person name="Nelson A.B."/>
            <person name="Fuks G."/>
            <person name="Kavchok S."/>
            <person name="Keizer G."/>
            <person name="Linton E."/>
            <person name="Llaca V."/>
            <person name="Song R."/>
            <person name="Tanyolac B."/>
            <person name="Young S."/>
            <person name="Ho-Il K."/>
            <person name="Hahn J.H."/>
            <person name="Sangsakoo G."/>
            <person name="Vanavichit A."/>
            <person name="de Mattos Luiz.A.T."/>
            <person name="Zimmer P.D."/>
            <person name="Malone G."/>
            <person name="Dellagostin O."/>
            <person name="de Oliveira A.C."/>
            <person name="Bevan M."/>
            <person name="Bancroft I."/>
            <person name="Minx P."/>
            <person name="Cordum H."/>
            <person name="Wilson R."/>
            <person name="Cheng Z."/>
            <person name="Jin W."/>
            <person name="Jiang J."/>
            <person name="Leong S.A."/>
            <person name="Iwama H."/>
            <person name="Gojobori T."/>
            <person name="Itoh T."/>
            <person name="Niimura Y."/>
            <person name="Fujii Y."/>
            <person name="Habara T."/>
            <person name="Sakai H."/>
            <person name="Sato Y."/>
            <person name="Wilson G."/>
            <person name="Kumar K."/>
            <person name="McCouch S."/>
            <person name="Juretic N."/>
            <person name="Hoen D."/>
            <person name="Wright S."/>
            <person name="Bruskiewich R."/>
            <person name="Bureau T."/>
            <person name="Miyao A."/>
            <person name="Hirochika H."/>
            <person name="Nishikawa T."/>
            <person name="Kadowaki K."/>
            <person name="Sugiura M."/>
            <person name="Burr B."/>
            <person name="Sasaki T."/>
        </authorList>
    </citation>
    <scope>NUCLEOTIDE SEQUENCE [LARGE SCALE GENOMIC DNA]</scope>
    <source>
        <strain evidence="2">cv. Nipponbare</strain>
    </source>
</reference>
<organism evidence="1 2">
    <name type="scientific">Oryza sativa subsp. japonica</name>
    <name type="common">Rice</name>
    <dbReference type="NCBI Taxonomy" id="39947"/>
    <lineage>
        <taxon>Eukaryota</taxon>
        <taxon>Viridiplantae</taxon>
        <taxon>Streptophyta</taxon>
        <taxon>Embryophyta</taxon>
        <taxon>Tracheophyta</taxon>
        <taxon>Spermatophyta</taxon>
        <taxon>Magnoliopsida</taxon>
        <taxon>Liliopsida</taxon>
        <taxon>Poales</taxon>
        <taxon>Poaceae</taxon>
        <taxon>BOP clade</taxon>
        <taxon>Oryzoideae</taxon>
        <taxon>Oryzeae</taxon>
        <taxon>Oryzinae</taxon>
        <taxon>Oryza</taxon>
        <taxon>Oryza sativa</taxon>
    </lineage>
</organism>
<proteinExistence type="predicted"/>
<dbReference type="EMBL" id="AP014962">
    <property type="protein sequence ID" value="BAS98309.1"/>
    <property type="molecule type" value="Genomic_DNA"/>
</dbReference>
<accession>A0A0P0WY50</accession>
<gene>
    <name evidence="1" type="ordered locus">Os06g0570250</name>
    <name evidence="1" type="ORF">OSNPB_060570250</name>
</gene>
<reference evidence="1 2" key="2">
    <citation type="journal article" date="2013" name="Plant Cell Physiol.">
        <title>Rice Annotation Project Database (RAP-DB): an integrative and interactive database for rice genomics.</title>
        <authorList>
            <person name="Sakai H."/>
            <person name="Lee S.S."/>
            <person name="Tanaka T."/>
            <person name="Numa H."/>
            <person name="Kim J."/>
            <person name="Kawahara Y."/>
            <person name="Wakimoto H."/>
            <person name="Yang C.C."/>
            <person name="Iwamoto M."/>
            <person name="Abe T."/>
            <person name="Yamada Y."/>
            <person name="Muto A."/>
            <person name="Inokuchi H."/>
            <person name="Ikemura T."/>
            <person name="Matsumoto T."/>
            <person name="Sasaki T."/>
            <person name="Itoh T."/>
        </authorList>
    </citation>
    <scope>NUCLEOTIDE SEQUENCE [LARGE SCALE GENOMIC DNA]</scope>
    <source>
        <strain evidence="2">cv. Nipponbare</strain>
    </source>
</reference>
<reference evidence="1 2" key="3">
    <citation type="journal article" date="2013" name="Rice">
        <title>Improvement of the Oryza sativa Nipponbare reference genome using next generation sequence and optical map data.</title>
        <authorList>
            <person name="Kawahara Y."/>
            <person name="de la Bastide M."/>
            <person name="Hamilton J.P."/>
            <person name="Kanamori H."/>
            <person name="McCombie W.R."/>
            <person name="Ouyang S."/>
            <person name="Schwartz D.C."/>
            <person name="Tanaka T."/>
            <person name="Wu J."/>
            <person name="Zhou S."/>
            <person name="Childs K.L."/>
            <person name="Davidson R.M."/>
            <person name="Lin H."/>
            <person name="Quesada-Ocampo L."/>
            <person name="Vaillancourt B."/>
            <person name="Sakai H."/>
            <person name="Lee S.S."/>
            <person name="Kim J."/>
            <person name="Numa H."/>
            <person name="Itoh T."/>
            <person name="Buell C.R."/>
            <person name="Matsumoto T."/>
        </authorList>
    </citation>
    <scope>NUCLEOTIDE SEQUENCE [LARGE SCALE GENOMIC DNA]</scope>
    <source>
        <strain evidence="2">cv. Nipponbare</strain>
    </source>
</reference>
<dbReference type="PaxDb" id="39947-A0A0P0WY50"/>
<name>A0A0P0WY50_ORYSJ</name>
<dbReference type="Proteomes" id="UP000059680">
    <property type="component" value="Chromosome 6"/>
</dbReference>
<dbReference type="InParanoid" id="A0A0P0WY50"/>
<evidence type="ECO:0000313" key="1">
    <source>
        <dbReference type="EMBL" id="BAS98309.1"/>
    </source>
</evidence>
<sequence length="116" mass="13050">MNTSPSRVERARDREAMACGGVEMKGKKRAATRIHLIWVAGYAGEEDGAWRRNDGWRSAKLRRQRQLWHMRGEESVVMHRGWRVRARARAHARVGATGLGFDAVGEIGTIHSASND</sequence>
<evidence type="ECO:0000313" key="2">
    <source>
        <dbReference type="Proteomes" id="UP000059680"/>
    </source>
</evidence>
<protein>
    <submittedName>
        <fullName evidence="1">Os06g0570250 protein</fullName>
    </submittedName>
</protein>
<dbReference type="AlphaFoldDB" id="A0A0P0WY50"/>